<comment type="caution">
    <text evidence="2">The sequence shown here is derived from an EMBL/GenBank/DDBJ whole genome shotgun (WGS) entry which is preliminary data.</text>
</comment>
<feature type="chain" id="PRO_5032612674" description="Transporter" evidence="1">
    <location>
        <begin position="21"/>
        <end position="314"/>
    </location>
</feature>
<evidence type="ECO:0000256" key="1">
    <source>
        <dbReference type="SAM" id="SignalP"/>
    </source>
</evidence>
<dbReference type="RefSeq" id="WP_166920846.1">
    <property type="nucleotide sequence ID" value="NZ_JAASRN010000006.1"/>
</dbReference>
<organism evidence="2 3">
    <name type="scientific">Thermonema lapsum</name>
    <dbReference type="NCBI Taxonomy" id="28195"/>
    <lineage>
        <taxon>Bacteria</taxon>
        <taxon>Pseudomonadati</taxon>
        <taxon>Bacteroidota</taxon>
        <taxon>Cytophagia</taxon>
        <taxon>Cytophagales</taxon>
        <taxon>Thermonemataceae</taxon>
        <taxon>Thermonema</taxon>
    </lineage>
</organism>
<evidence type="ECO:0008006" key="4">
    <source>
        <dbReference type="Google" id="ProtNLM"/>
    </source>
</evidence>
<dbReference type="Proteomes" id="UP000537126">
    <property type="component" value="Unassembled WGS sequence"/>
</dbReference>
<accession>A0A846MTY1</accession>
<keyword evidence="1" id="KW-0732">Signal</keyword>
<sequence>MRYLLIFFAIIVLPMTQAHACEICGCGAGSYYFGIMPQFHRHFAGWRYRQASFQSHVSSDYLRTQEVFHIAEAWGRFYVHPRVQLMLFVPYGQHLRQEVQQSTTSRLQGLGDIMAVGMYRLWDTAQDTAKLRNWKHALWLGGGIKTPTGMYEAKGDRYTDPAANPNFQIGTGSWDFLLSALYTFRFTRWGISSQWSYKYNSANRDHYRFGHRFTQNTELFYIYQWRRLGVMPHAGLYSEWIQADQSGTKKVANTGGYLHTAVAGLDLFFKQKVQVGFTYQAPVSQNLSAGEVLAQNRYQVQIGVLFSSFKKKKT</sequence>
<protein>
    <recommendedName>
        <fullName evidence="4">Transporter</fullName>
    </recommendedName>
</protein>
<reference evidence="2 3" key="1">
    <citation type="submission" date="2020-03" db="EMBL/GenBank/DDBJ databases">
        <title>Genomic Encyclopedia of Type Strains, Phase IV (KMG-IV): sequencing the most valuable type-strain genomes for metagenomic binning, comparative biology and taxonomic classification.</title>
        <authorList>
            <person name="Goeker M."/>
        </authorList>
    </citation>
    <scope>NUCLEOTIDE SEQUENCE [LARGE SCALE GENOMIC DNA]</scope>
    <source>
        <strain evidence="2 3">DSM 5718</strain>
    </source>
</reference>
<dbReference type="AlphaFoldDB" id="A0A846MTY1"/>
<proteinExistence type="predicted"/>
<gene>
    <name evidence="2" type="ORF">FHS56_002293</name>
</gene>
<keyword evidence="3" id="KW-1185">Reference proteome</keyword>
<evidence type="ECO:0000313" key="2">
    <source>
        <dbReference type="EMBL" id="NIK74760.1"/>
    </source>
</evidence>
<evidence type="ECO:0000313" key="3">
    <source>
        <dbReference type="Proteomes" id="UP000537126"/>
    </source>
</evidence>
<feature type="signal peptide" evidence="1">
    <location>
        <begin position="1"/>
        <end position="20"/>
    </location>
</feature>
<name>A0A846MTY1_9BACT</name>
<dbReference type="EMBL" id="JAASRN010000006">
    <property type="protein sequence ID" value="NIK74760.1"/>
    <property type="molecule type" value="Genomic_DNA"/>
</dbReference>